<evidence type="ECO:0000313" key="2">
    <source>
        <dbReference type="EMBL" id="MFB5190657.1"/>
    </source>
</evidence>
<feature type="coiled-coil region" evidence="1">
    <location>
        <begin position="9"/>
        <end position="43"/>
    </location>
</feature>
<dbReference type="InterPro" id="IPR055800">
    <property type="entry name" value="DUF7376"/>
</dbReference>
<protein>
    <submittedName>
        <fullName evidence="2">Uncharacterized protein</fullName>
    </submittedName>
</protein>
<proteinExistence type="predicted"/>
<gene>
    <name evidence="2" type="ORF">KKP3000_004128</name>
</gene>
<name>A0ABV5AEF7_9BACL</name>
<keyword evidence="1" id="KW-0175">Coiled coil</keyword>
<reference evidence="2 3" key="1">
    <citation type="journal article" date="2024" name="Int. J. Mol. Sci.">
        <title>Exploration of Alicyclobacillus spp. Genome in Search of Antibiotic Resistance.</title>
        <authorList>
            <person name="Bucka-Kolendo J."/>
            <person name="Kiousi D.E."/>
            <person name="Dekowska A."/>
            <person name="Mikolajczuk-Szczyrba A."/>
            <person name="Karadedos D.M."/>
            <person name="Michael P."/>
            <person name="Galanis A."/>
            <person name="Sokolowska B."/>
        </authorList>
    </citation>
    <scope>NUCLEOTIDE SEQUENCE [LARGE SCALE GENOMIC DNA]</scope>
    <source>
        <strain evidence="2 3">KKP 3000</strain>
    </source>
</reference>
<dbReference type="RefSeq" id="WP_275474729.1">
    <property type="nucleotide sequence ID" value="NZ_CP162940.1"/>
</dbReference>
<evidence type="ECO:0000256" key="1">
    <source>
        <dbReference type="SAM" id="Coils"/>
    </source>
</evidence>
<dbReference type="Proteomes" id="UP001579974">
    <property type="component" value="Unassembled WGS sequence"/>
</dbReference>
<dbReference type="EMBL" id="JBDXSU010000006">
    <property type="protein sequence ID" value="MFB5190657.1"/>
    <property type="molecule type" value="Genomic_DNA"/>
</dbReference>
<keyword evidence="3" id="KW-1185">Reference proteome</keyword>
<accession>A0ABV5AEF7</accession>
<organism evidence="2 3">
    <name type="scientific">Alicyclobacillus fastidiosus</name>
    <dbReference type="NCBI Taxonomy" id="392011"/>
    <lineage>
        <taxon>Bacteria</taxon>
        <taxon>Bacillati</taxon>
        <taxon>Bacillota</taxon>
        <taxon>Bacilli</taxon>
        <taxon>Bacillales</taxon>
        <taxon>Alicyclobacillaceae</taxon>
        <taxon>Alicyclobacillus</taxon>
    </lineage>
</organism>
<comment type="caution">
    <text evidence="2">The sequence shown here is derived from an EMBL/GenBank/DDBJ whole genome shotgun (WGS) entry which is preliminary data.</text>
</comment>
<sequence>MAETIPDVVQDAVDQYVELYQVFKQLEERVQALRKEIEPFMKDSGIESISDRNRLGKVQMTVQNRAKMTSRYTTYDVHELSKLLSPELVEKCLVEVVDRERVDALTKLGEISSEVAAHRAVTPTYGLTVRFGK</sequence>
<evidence type="ECO:0000313" key="3">
    <source>
        <dbReference type="Proteomes" id="UP001579974"/>
    </source>
</evidence>
<dbReference type="Pfam" id="PF24091">
    <property type="entry name" value="DUF7376"/>
    <property type="match status" value="1"/>
</dbReference>